<comment type="catalytic activity">
    <reaction evidence="7 8">
        <text>tRNA(Tyr) + L-tyrosine + ATP = L-tyrosyl-tRNA(Tyr) + AMP + diphosphate + H(+)</text>
        <dbReference type="Rhea" id="RHEA:10220"/>
        <dbReference type="Rhea" id="RHEA-COMP:9706"/>
        <dbReference type="Rhea" id="RHEA-COMP:9707"/>
        <dbReference type="ChEBI" id="CHEBI:15378"/>
        <dbReference type="ChEBI" id="CHEBI:30616"/>
        <dbReference type="ChEBI" id="CHEBI:33019"/>
        <dbReference type="ChEBI" id="CHEBI:58315"/>
        <dbReference type="ChEBI" id="CHEBI:78442"/>
        <dbReference type="ChEBI" id="CHEBI:78536"/>
        <dbReference type="ChEBI" id="CHEBI:456215"/>
        <dbReference type="EC" id="6.1.1.1"/>
    </reaction>
</comment>
<dbReference type="GO" id="GO:0016874">
    <property type="term" value="F:ligase activity"/>
    <property type="evidence" value="ECO:0007669"/>
    <property type="project" value="UniProtKB-KW"/>
</dbReference>
<keyword evidence="4 9" id="KW-0694">RNA-binding</keyword>
<proteinExistence type="inferred from homology"/>
<dbReference type="NCBIfam" id="TIGR00234">
    <property type="entry name" value="tyrS"/>
    <property type="match status" value="1"/>
</dbReference>
<dbReference type="Gene3D" id="1.10.240.10">
    <property type="entry name" value="Tyrosyl-Transfer RNA Synthetase"/>
    <property type="match status" value="1"/>
</dbReference>
<feature type="short sequence motif" description="'HIGH' region" evidence="8">
    <location>
        <begin position="40"/>
        <end position="49"/>
    </location>
</feature>
<name>A0ABN3QSJ1_9ACTN</name>
<keyword evidence="3 8" id="KW-0067">ATP-binding</keyword>
<dbReference type="CDD" id="cd00805">
    <property type="entry name" value="TyrRS_core"/>
    <property type="match status" value="1"/>
</dbReference>
<dbReference type="PANTHER" id="PTHR11766:SF0">
    <property type="entry name" value="TYROSINE--TRNA LIGASE, MITOCHONDRIAL"/>
    <property type="match status" value="1"/>
</dbReference>
<evidence type="ECO:0000256" key="8">
    <source>
        <dbReference type="HAMAP-Rule" id="MF_02006"/>
    </source>
</evidence>
<comment type="similarity">
    <text evidence="8">Belongs to the class-I aminoacyl-tRNA synthetase family. TyrS type 1 subfamily.</text>
</comment>
<organism evidence="11 12">
    <name type="scientific">Actinomadura fulvescens</name>
    <dbReference type="NCBI Taxonomy" id="46160"/>
    <lineage>
        <taxon>Bacteria</taxon>
        <taxon>Bacillati</taxon>
        <taxon>Actinomycetota</taxon>
        <taxon>Actinomycetes</taxon>
        <taxon>Streptosporangiales</taxon>
        <taxon>Thermomonosporaceae</taxon>
        <taxon>Actinomadura</taxon>
    </lineage>
</organism>
<evidence type="ECO:0000259" key="10">
    <source>
        <dbReference type="Pfam" id="PF22421"/>
    </source>
</evidence>
<feature type="binding site" evidence="8">
    <location>
        <position position="171"/>
    </location>
    <ligand>
        <name>L-tyrosine</name>
        <dbReference type="ChEBI" id="CHEBI:58315"/>
    </ligand>
</feature>
<comment type="subunit">
    <text evidence="8">Homodimer.</text>
</comment>
<dbReference type="InterPro" id="IPR036986">
    <property type="entry name" value="S4_RNA-bd_sf"/>
</dbReference>
<dbReference type="Gene3D" id="3.10.290.10">
    <property type="entry name" value="RNA-binding S4 domain"/>
    <property type="match status" value="1"/>
</dbReference>
<reference evidence="11 12" key="1">
    <citation type="journal article" date="2019" name="Int. J. Syst. Evol. Microbiol.">
        <title>The Global Catalogue of Microorganisms (GCM) 10K type strain sequencing project: providing services to taxonomists for standard genome sequencing and annotation.</title>
        <authorList>
            <consortium name="The Broad Institute Genomics Platform"/>
            <consortium name="The Broad Institute Genome Sequencing Center for Infectious Disease"/>
            <person name="Wu L."/>
            <person name="Ma J."/>
        </authorList>
    </citation>
    <scope>NUCLEOTIDE SEQUENCE [LARGE SCALE GENOMIC DNA]</scope>
    <source>
        <strain evidence="11 12">JCM 6833</strain>
    </source>
</reference>
<dbReference type="PANTHER" id="PTHR11766">
    <property type="entry name" value="TYROSYL-TRNA SYNTHETASE"/>
    <property type="match status" value="1"/>
</dbReference>
<dbReference type="InterPro" id="IPR014729">
    <property type="entry name" value="Rossmann-like_a/b/a_fold"/>
</dbReference>
<dbReference type="EMBL" id="BAAATD010000017">
    <property type="protein sequence ID" value="GAA2633450.1"/>
    <property type="molecule type" value="Genomic_DNA"/>
</dbReference>
<evidence type="ECO:0000256" key="3">
    <source>
        <dbReference type="ARBA" id="ARBA00022840"/>
    </source>
</evidence>
<evidence type="ECO:0000313" key="12">
    <source>
        <dbReference type="Proteomes" id="UP001501509"/>
    </source>
</evidence>
<accession>A0ABN3QSJ1</accession>
<dbReference type="Pfam" id="PF00579">
    <property type="entry name" value="tRNA-synt_1b"/>
    <property type="match status" value="1"/>
</dbReference>
<feature type="short sequence motif" description="'KMSKS' region" evidence="8">
    <location>
        <begin position="231"/>
        <end position="235"/>
    </location>
</feature>
<comment type="function">
    <text evidence="8">Catalyzes the attachment of tyrosine to tRNA(Tyr) in a two-step reaction: tyrosine is first activated by ATP to form Tyr-AMP and then transferred to the acceptor end of tRNA(Tyr).</text>
</comment>
<keyword evidence="5 8" id="KW-0648">Protein biosynthesis</keyword>
<evidence type="ECO:0000256" key="9">
    <source>
        <dbReference type="PROSITE-ProRule" id="PRU00182"/>
    </source>
</evidence>
<dbReference type="Gene3D" id="3.40.50.620">
    <property type="entry name" value="HUPs"/>
    <property type="match status" value="1"/>
</dbReference>
<dbReference type="EC" id="6.1.1.1" evidence="8"/>
<feature type="binding site" evidence="8">
    <location>
        <position position="234"/>
    </location>
    <ligand>
        <name>ATP</name>
        <dbReference type="ChEBI" id="CHEBI:30616"/>
    </ligand>
</feature>
<feature type="domain" description="Tyrosine--tRNA ligase SYY-like C-terminal" evidence="10">
    <location>
        <begin position="342"/>
        <end position="416"/>
    </location>
</feature>
<feature type="binding site" evidence="8">
    <location>
        <position position="175"/>
    </location>
    <ligand>
        <name>L-tyrosine</name>
        <dbReference type="ChEBI" id="CHEBI:58315"/>
    </ligand>
</feature>
<comment type="subcellular location">
    <subcellularLocation>
        <location evidence="8">Cytoplasm</location>
    </subcellularLocation>
</comment>
<dbReference type="InterPro" id="IPR054608">
    <property type="entry name" value="SYY-like_C"/>
</dbReference>
<dbReference type="PRINTS" id="PR01040">
    <property type="entry name" value="TRNASYNTHTYR"/>
</dbReference>
<keyword evidence="6 8" id="KW-0030">Aminoacyl-tRNA synthetase</keyword>
<dbReference type="SUPFAM" id="SSF52374">
    <property type="entry name" value="Nucleotidylyl transferase"/>
    <property type="match status" value="1"/>
</dbReference>
<dbReference type="InterPro" id="IPR024088">
    <property type="entry name" value="Tyr-tRNA-ligase_bac-type"/>
</dbReference>
<keyword evidence="1 8" id="KW-0436">Ligase</keyword>
<evidence type="ECO:0000256" key="5">
    <source>
        <dbReference type="ARBA" id="ARBA00022917"/>
    </source>
</evidence>
<protein>
    <recommendedName>
        <fullName evidence="8">Tyrosine--tRNA ligase</fullName>
        <ecNumber evidence="8">6.1.1.1</ecNumber>
    </recommendedName>
    <alternativeName>
        <fullName evidence="8">Tyrosyl-tRNA synthetase</fullName>
        <shortName evidence="8">TyrRS</shortName>
    </alternativeName>
</protein>
<dbReference type="HAMAP" id="MF_02006">
    <property type="entry name" value="Tyr_tRNA_synth_type1"/>
    <property type="match status" value="1"/>
</dbReference>
<comment type="caution">
    <text evidence="11">The sequence shown here is derived from an EMBL/GenBank/DDBJ whole genome shotgun (WGS) entry which is preliminary data.</text>
</comment>
<dbReference type="InterPro" id="IPR002305">
    <property type="entry name" value="aa-tRNA-synth_Ic"/>
</dbReference>
<dbReference type="PROSITE" id="PS50889">
    <property type="entry name" value="S4"/>
    <property type="match status" value="1"/>
</dbReference>
<evidence type="ECO:0000256" key="1">
    <source>
        <dbReference type="ARBA" id="ARBA00022598"/>
    </source>
</evidence>
<dbReference type="InterPro" id="IPR002307">
    <property type="entry name" value="Tyr-tRNA-ligase"/>
</dbReference>
<keyword evidence="8" id="KW-0963">Cytoplasm</keyword>
<dbReference type="Proteomes" id="UP001501509">
    <property type="component" value="Unassembled WGS sequence"/>
</dbReference>
<evidence type="ECO:0000256" key="6">
    <source>
        <dbReference type="ARBA" id="ARBA00023146"/>
    </source>
</evidence>
<keyword evidence="2 8" id="KW-0547">Nucleotide-binding</keyword>
<dbReference type="Pfam" id="PF22421">
    <property type="entry name" value="SYY_C-terminal"/>
    <property type="match status" value="1"/>
</dbReference>
<dbReference type="RefSeq" id="WP_344548204.1">
    <property type="nucleotide sequence ID" value="NZ_BAAATD010000017.1"/>
</dbReference>
<feature type="binding site" evidence="8">
    <location>
        <position position="35"/>
    </location>
    <ligand>
        <name>L-tyrosine</name>
        <dbReference type="ChEBI" id="CHEBI:58315"/>
    </ligand>
</feature>
<dbReference type="InterPro" id="IPR024107">
    <property type="entry name" value="Tyr-tRNA-ligase_bac_1"/>
</dbReference>
<sequence>MTDIIDDLAWRDLIAQSTDLGELRALLAAGPVTLYCGFDPTARSLHLGNLIQILTLRRFQQAGHRPIGLVGGATGLIGDPSGKSAERVLNSEETVAGWVERIRGQVSKFLDFNDGPTGAMMVSNLDWTGPMTVIEFLRDIGKHFPVNRMLARETVKSRLDTTGMSYTEFSYVLLQSMDFLELYRRYGCRLQTGGSDQWGNLTGGVDLIRRAEGGTAHALTTPLLTKSDGTKFGKTAGGETYWLDPELTSPYAFYQFWFNADDRDVDNYLKVFSFRSREEIEALLKEGVERPAARAPQRALAEEVTTLVHGADETRRVIAASRALFGQGSLEELDERTLGAALAEVPRTRIAPGELPAVADLLVATGLCKSKSEARRTIAQGGAYLNNAKVDAEDAVPAADDLLHGRYLVLRRGKRNVGGVDVTPS</sequence>
<evidence type="ECO:0000256" key="2">
    <source>
        <dbReference type="ARBA" id="ARBA00022741"/>
    </source>
</evidence>
<evidence type="ECO:0000313" key="11">
    <source>
        <dbReference type="EMBL" id="GAA2633450.1"/>
    </source>
</evidence>
<dbReference type="SUPFAM" id="SSF55174">
    <property type="entry name" value="Alpha-L RNA-binding motif"/>
    <property type="match status" value="1"/>
</dbReference>
<evidence type="ECO:0000256" key="7">
    <source>
        <dbReference type="ARBA" id="ARBA00048248"/>
    </source>
</evidence>
<gene>
    <name evidence="8 11" type="primary">tyrS</name>
    <name evidence="11" type="ORF">GCM10010411_85050</name>
</gene>
<evidence type="ECO:0000256" key="4">
    <source>
        <dbReference type="ARBA" id="ARBA00022884"/>
    </source>
</evidence>
<keyword evidence="12" id="KW-1185">Reference proteome</keyword>